<keyword evidence="1" id="KW-0004">4Fe-4S</keyword>
<dbReference type="InterPro" id="IPR013785">
    <property type="entry name" value="Aldolase_TIM"/>
</dbReference>
<protein>
    <recommendedName>
        <fullName evidence="10">Radical SAM core domain-containing protein</fullName>
    </recommendedName>
</protein>
<evidence type="ECO:0000256" key="4">
    <source>
        <dbReference type="ARBA" id="ARBA00022741"/>
    </source>
</evidence>
<keyword evidence="8" id="KW-0501">Molybdenum cofactor biosynthesis</keyword>
<dbReference type="SFLD" id="SFLDS00029">
    <property type="entry name" value="Radical_SAM"/>
    <property type="match status" value="1"/>
</dbReference>
<dbReference type="Pfam" id="PF06463">
    <property type="entry name" value="Mob_synth_C"/>
    <property type="match status" value="1"/>
</dbReference>
<dbReference type="AlphaFoldDB" id="A0A0F9QZP2"/>
<dbReference type="SFLD" id="SFLDG01067">
    <property type="entry name" value="SPASM/twitch_domain_containing"/>
    <property type="match status" value="1"/>
</dbReference>
<evidence type="ECO:0000256" key="3">
    <source>
        <dbReference type="ARBA" id="ARBA00022723"/>
    </source>
</evidence>
<evidence type="ECO:0000256" key="8">
    <source>
        <dbReference type="ARBA" id="ARBA00023150"/>
    </source>
</evidence>
<evidence type="ECO:0000256" key="5">
    <source>
        <dbReference type="ARBA" id="ARBA00023004"/>
    </source>
</evidence>
<keyword evidence="4" id="KW-0547">Nucleotide-binding</keyword>
<dbReference type="PANTHER" id="PTHR22960">
    <property type="entry name" value="MOLYBDOPTERIN COFACTOR SYNTHESIS PROTEIN A"/>
    <property type="match status" value="1"/>
</dbReference>
<dbReference type="PROSITE" id="PS51918">
    <property type="entry name" value="RADICAL_SAM"/>
    <property type="match status" value="1"/>
</dbReference>
<dbReference type="GO" id="GO:0051539">
    <property type="term" value="F:4 iron, 4 sulfur cluster binding"/>
    <property type="evidence" value="ECO:0007669"/>
    <property type="project" value="UniProtKB-KW"/>
</dbReference>
<accession>A0A0F9QZP2</accession>
<proteinExistence type="predicted"/>
<gene>
    <name evidence="11" type="ORF">LCGC14_0713900</name>
</gene>
<dbReference type="GO" id="GO:0006777">
    <property type="term" value="P:Mo-molybdopterin cofactor biosynthetic process"/>
    <property type="evidence" value="ECO:0007669"/>
    <property type="project" value="UniProtKB-KW"/>
</dbReference>
<name>A0A0F9QZP2_9ZZZZ</name>
<evidence type="ECO:0000256" key="2">
    <source>
        <dbReference type="ARBA" id="ARBA00022691"/>
    </source>
</evidence>
<dbReference type="GO" id="GO:0061798">
    <property type="term" value="F:GTP 3',8'-cyclase activity"/>
    <property type="evidence" value="ECO:0007669"/>
    <property type="project" value="TreeGrafter"/>
</dbReference>
<organism evidence="11">
    <name type="scientific">marine sediment metagenome</name>
    <dbReference type="NCBI Taxonomy" id="412755"/>
    <lineage>
        <taxon>unclassified sequences</taxon>
        <taxon>metagenomes</taxon>
        <taxon>ecological metagenomes</taxon>
    </lineage>
</organism>
<sequence>MLIDPTGREFSYLRLSITDVCNFKCVYCLPDGYQGGSDRGFLTIDEISNTLKAFAHHGIEKVRITGGEPTLRKDFIDVVRAAKDVAGIKKIAMTTNGFSLHKNIHDWVDAGLNAINVSIDSLDSRMFNTITGHDKFTSVMKGIDTALETGIDSVKINSVLMKQYNAKEFDTFLNWVKHRPVTIRFIELMQTNDNKAFFDANHVSGHVLKTQLLQTGWQQVARTASAGPAQEFAHPDYQGRIGLIMPYSNDFCSTCNRLRVTAKGNLHLCLFSEEGISLREYMNDSSHSELMALLSRYIKTKKPTHLLHQGNTGITTNLSMLGG</sequence>
<dbReference type="EMBL" id="LAZR01001585">
    <property type="protein sequence ID" value="KKN42372.1"/>
    <property type="molecule type" value="Genomic_DNA"/>
</dbReference>
<dbReference type="PANTHER" id="PTHR22960:SF28">
    <property type="entry name" value="GTP 3',8-CYCLASE"/>
    <property type="match status" value="1"/>
</dbReference>
<keyword evidence="3" id="KW-0479">Metal-binding</keyword>
<dbReference type="InterPro" id="IPR010505">
    <property type="entry name" value="MoaA_twitch"/>
</dbReference>
<evidence type="ECO:0000256" key="6">
    <source>
        <dbReference type="ARBA" id="ARBA00023014"/>
    </source>
</evidence>
<evidence type="ECO:0000259" key="10">
    <source>
        <dbReference type="PROSITE" id="PS51918"/>
    </source>
</evidence>
<dbReference type="SFLD" id="SFLDG01383">
    <property type="entry name" value="cyclic_pyranopterin_phosphate"/>
    <property type="match status" value="1"/>
</dbReference>
<dbReference type="SMART" id="SM00729">
    <property type="entry name" value="Elp3"/>
    <property type="match status" value="1"/>
</dbReference>
<evidence type="ECO:0000256" key="1">
    <source>
        <dbReference type="ARBA" id="ARBA00022485"/>
    </source>
</evidence>
<dbReference type="FunFam" id="3.20.20.70:FF:000057">
    <property type="entry name" value="GTP 3',8-cyclase"/>
    <property type="match status" value="1"/>
</dbReference>
<dbReference type="GO" id="GO:0061799">
    <property type="term" value="F:cyclic pyranopterin monophosphate synthase activity"/>
    <property type="evidence" value="ECO:0007669"/>
    <property type="project" value="TreeGrafter"/>
</dbReference>
<dbReference type="InterPro" id="IPR007197">
    <property type="entry name" value="rSAM"/>
</dbReference>
<dbReference type="InterPro" id="IPR050105">
    <property type="entry name" value="MoCo_biosynth_MoaA/MoaC"/>
</dbReference>
<dbReference type="CDD" id="cd01335">
    <property type="entry name" value="Radical_SAM"/>
    <property type="match status" value="1"/>
</dbReference>
<dbReference type="GO" id="GO:0046872">
    <property type="term" value="F:metal ion binding"/>
    <property type="evidence" value="ECO:0007669"/>
    <property type="project" value="UniProtKB-KW"/>
</dbReference>
<keyword evidence="6" id="KW-0411">Iron-sulfur</keyword>
<keyword evidence="5" id="KW-0408">Iron</keyword>
<evidence type="ECO:0000256" key="7">
    <source>
        <dbReference type="ARBA" id="ARBA00023134"/>
    </source>
</evidence>
<dbReference type="InterPro" id="IPR040064">
    <property type="entry name" value="MoaA-like"/>
</dbReference>
<dbReference type="Pfam" id="PF04055">
    <property type="entry name" value="Radical_SAM"/>
    <property type="match status" value="1"/>
</dbReference>
<feature type="domain" description="Radical SAM core" evidence="10">
    <location>
        <begin position="5"/>
        <end position="230"/>
    </location>
</feature>
<evidence type="ECO:0000256" key="9">
    <source>
        <dbReference type="ARBA" id="ARBA00023239"/>
    </source>
</evidence>
<reference evidence="11" key="1">
    <citation type="journal article" date="2015" name="Nature">
        <title>Complex archaea that bridge the gap between prokaryotes and eukaryotes.</title>
        <authorList>
            <person name="Spang A."/>
            <person name="Saw J.H."/>
            <person name="Jorgensen S.L."/>
            <person name="Zaremba-Niedzwiedzka K."/>
            <person name="Martijn J."/>
            <person name="Lind A.E."/>
            <person name="van Eijk R."/>
            <person name="Schleper C."/>
            <person name="Guy L."/>
            <person name="Ettema T.J."/>
        </authorList>
    </citation>
    <scope>NUCLEOTIDE SEQUENCE</scope>
</reference>
<dbReference type="InterPro" id="IPR013483">
    <property type="entry name" value="MoaA"/>
</dbReference>
<dbReference type="SUPFAM" id="SSF102114">
    <property type="entry name" value="Radical SAM enzymes"/>
    <property type="match status" value="1"/>
</dbReference>
<comment type="caution">
    <text evidence="11">The sequence shown here is derived from an EMBL/GenBank/DDBJ whole genome shotgun (WGS) entry which is preliminary data.</text>
</comment>
<dbReference type="CDD" id="cd21117">
    <property type="entry name" value="Twitch_MoaA"/>
    <property type="match status" value="1"/>
</dbReference>
<dbReference type="InterPro" id="IPR006638">
    <property type="entry name" value="Elp3/MiaA/NifB-like_rSAM"/>
</dbReference>
<evidence type="ECO:0000313" key="11">
    <source>
        <dbReference type="EMBL" id="KKN42372.1"/>
    </source>
</evidence>
<dbReference type="InterPro" id="IPR058240">
    <property type="entry name" value="rSAM_sf"/>
</dbReference>
<keyword evidence="7" id="KW-0342">GTP-binding</keyword>
<dbReference type="SFLD" id="SFLDG01386">
    <property type="entry name" value="main_SPASM_domain-containing"/>
    <property type="match status" value="1"/>
</dbReference>
<dbReference type="GO" id="GO:0005525">
    <property type="term" value="F:GTP binding"/>
    <property type="evidence" value="ECO:0007669"/>
    <property type="project" value="UniProtKB-KW"/>
</dbReference>
<dbReference type="Gene3D" id="3.20.20.70">
    <property type="entry name" value="Aldolase class I"/>
    <property type="match status" value="1"/>
</dbReference>
<dbReference type="NCBIfam" id="TIGR02666">
    <property type="entry name" value="moaA"/>
    <property type="match status" value="1"/>
</dbReference>
<keyword evidence="2" id="KW-0949">S-adenosyl-L-methionine</keyword>
<keyword evidence="9" id="KW-0456">Lyase</keyword>